<dbReference type="SMART" id="SM00089">
    <property type="entry name" value="PKD"/>
    <property type="match status" value="1"/>
</dbReference>
<feature type="chain" id="PRO_5020785746" evidence="1">
    <location>
        <begin position="20"/>
        <end position="286"/>
    </location>
</feature>
<dbReference type="EMBL" id="SJSL01000003">
    <property type="protein sequence ID" value="TCD00507.1"/>
    <property type="molecule type" value="Genomic_DNA"/>
</dbReference>
<organism evidence="3 4">
    <name type="scientific">Pedobacter psychroterrae</name>
    <dbReference type="NCBI Taxonomy" id="2530453"/>
    <lineage>
        <taxon>Bacteria</taxon>
        <taxon>Pseudomonadati</taxon>
        <taxon>Bacteroidota</taxon>
        <taxon>Sphingobacteriia</taxon>
        <taxon>Sphingobacteriales</taxon>
        <taxon>Sphingobacteriaceae</taxon>
        <taxon>Pedobacter</taxon>
    </lineage>
</organism>
<dbReference type="RefSeq" id="WP_131596856.1">
    <property type="nucleotide sequence ID" value="NZ_SJSL01000003.1"/>
</dbReference>
<feature type="domain" description="PKD" evidence="2">
    <location>
        <begin position="50"/>
        <end position="91"/>
    </location>
</feature>
<dbReference type="Gene3D" id="2.60.40.10">
    <property type="entry name" value="Immunoglobulins"/>
    <property type="match status" value="1"/>
</dbReference>
<dbReference type="InterPro" id="IPR013783">
    <property type="entry name" value="Ig-like_fold"/>
</dbReference>
<comment type="caution">
    <text evidence="3">The sequence shown here is derived from an EMBL/GenBank/DDBJ whole genome shotgun (WGS) entry which is preliminary data.</text>
</comment>
<evidence type="ECO:0000313" key="3">
    <source>
        <dbReference type="EMBL" id="TCD00507.1"/>
    </source>
</evidence>
<protein>
    <submittedName>
        <fullName evidence="3">PKD domain-containing protein</fullName>
    </submittedName>
</protein>
<accession>A0A4V2ML52</accession>
<dbReference type="SUPFAM" id="SSF49299">
    <property type="entry name" value="PKD domain"/>
    <property type="match status" value="1"/>
</dbReference>
<keyword evidence="1" id="KW-0732">Signal</keyword>
<feature type="signal peptide" evidence="1">
    <location>
        <begin position="1"/>
        <end position="19"/>
    </location>
</feature>
<dbReference type="InterPro" id="IPR000601">
    <property type="entry name" value="PKD_dom"/>
</dbReference>
<dbReference type="PROSITE" id="PS51257">
    <property type="entry name" value="PROKAR_LIPOPROTEIN"/>
    <property type="match status" value="1"/>
</dbReference>
<name>A0A4V2ML52_9SPHI</name>
<dbReference type="OrthoDB" id="7443339at2"/>
<keyword evidence="4" id="KW-1185">Reference proteome</keyword>
<proteinExistence type="predicted"/>
<dbReference type="CDD" id="cd00146">
    <property type="entry name" value="PKD"/>
    <property type="match status" value="1"/>
</dbReference>
<reference evidence="3 4" key="1">
    <citation type="submission" date="2019-02" db="EMBL/GenBank/DDBJ databases">
        <title>Pedobacter sp. RP-1-14 sp. nov., isolated from Arctic soil.</title>
        <authorList>
            <person name="Dahal R.H."/>
        </authorList>
    </citation>
    <scope>NUCLEOTIDE SEQUENCE [LARGE SCALE GENOMIC DNA]</scope>
    <source>
        <strain evidence="3 4">RP-1-14</strain>
    </source>
</reference>
<dbReference type="InterPro" id="IPR022409">
    <property type="entry name" value="PKD/Chitinase_dom"/>
</dbReference>
<evidence type="ECO:0000256" key="1">
    <source>
        <dbReference type="SAM" id="SignalP"/>
    </source>
</evidence>
<dbReference type="Pfam" id="PF18911">
    <property type="entry name" value="PKD_4"/>
    <property type="match status" value="1"/>
</dbReference>
<dbReference type="AlphaFoldDB" id="A0A4V2ML52"/>
<dbReference type="Proteomes" id="UP000293347">
    <property type="component" value="Unassembled WGS sequence"/>
</dbReference>
<dbReference type="InterPro" id="IPR035986">
    <property type="entry name" value="PKD_dom_sf"/>
</dbReference>
<evidence type="ECO:0000259" key="2">
    <source>
        <dbReference type="PROSITE" id="PS50093"/>
    </source>
</evidence>
<gene>
    <name evidence="3" type="ORF">EZ437_14905</name>
</gene>
<dbReference type="PROSITE" id="PS50093">
    <property type="entry name" value="PKD"/>
    <property type="match status" value="1"/>
</dbReference>
<sequence>MKKNIVLMYSLLAAVLVIGACKKGEDEGSGTKAVFSYVADGYKVNFTNFSTNSTEFMWDFGDGSNETSTKKSPQHIFKSKGNFLVSLTTKNGDLTSQFIDTVSIVGPNIKIDGDFTDWEYVGYTFTNEAGKGGNLQAIKTFASSTAINFYLEGTADMKMEILDLYLDADNNTATGFSTWQYPAGSGAEFLFEGSFVGGWGDMYAHSGPPAGFNFTPISSFAEELSYSTIKTVSGKKVIEFSIKRNKLGALKNFVNFSITELTSGWADVGSLPVSQTPTSTYGKIPL</sequence>
<evidence type="ECO:0000313" key="4">
    <source>
        <dbReference type="Proteomes" id="UP000293347"/>
    </source>
</evidence>